<proteinExistence type="inferred from homology"/>
<dbReference type="Pfam" id="PF00067">
    <property type="entry name" value="p450"/>
    <property type="match status" value="1"/>
</dbReference>
<dbReference type="FunFam" id="1.10.630.10:FF:000042">
    <property type="entry name" value="Cytochrome P450"/>
    <property type="match status" value="1"/>
</dbReference>
<keyword evidence="16" id="KW-0812">Transmembrane</keyword>
<organism evidence="17 18">
    <name type="scientific">Haemonchus contortus</name>
    <name type="common">Barber pole worm</name>
    <dbReference type="NCBI Taxonomy" id="6289"/>
    <lineage>
        <taxon>Eukaryota</taxon>
        <taxon>Metazoa</taxon>
        <taxon>Ecdysozoa</taxon>
        <taxon>Nematoda</taxon>
        <taxon>Chromadorea</taxon>
        <taxon>Rhabditida</taxon>
        <taxon>Rhabditina</taxon>
        <taxon>Rhabditomorpha</taxon>
        <taxon>Strongyloidea</taxon>
        <taxon>Trichostrongylidae</taxon>
        <taxon>Haemonchus</taxon>
    </lineage>
</organism>
<evidence type="ECO:0000256" key="13">
    <source>
        <dbReference type="ARBA" id="ARBA00043906"/>
    </source>
</evidence>
<comment type="subcellular location">
    <subcellularLocation>
        <location evidence="3">Endoplasmic reticulum membrane</location>
        <topology evidence="3">Peripheral membrane protein</topology>
    </subcellularLocation>
    <subcellularLocation>
        <location evidence="2">Microsome membrane</location>
        <topology evidence="2">Peripheral membrane protein</topology>
    </subcellularLocation>
</comment>
<evidence type="ECO:0000256" key="7">
    <source>
        <dbReference type="ARBA" id="ARBA00022824"/>
    </source>
</evidence>
<dbReference type="Gene3D" id="1.10.630.10">
    <property type="entry name" value="Cytochrome P450"/>
    <property type="match status" value="1"/>
</dbReference>
<evidence type="ECO:0000256" key="12">
    <source>
        <dbReference type="ARBA" id="ARBA00023136"/>
    </source>
</evidence>
<evidence type="ECO:0000256" key="4">
    <source>
        <dbReference type="ARBA" id="ARBA00010617"/>
    </source>
</evidence>
<dbReference type="GO" id="GO:0005506">
    <property type="term" value="F:iron ion binding"/>
    <property type="evidence" value="ECO:0007669"/>
    <property type="project" value="InterPro"/>
</dbReference>
<sequence>MSNKIVCGKIKNIPGETGILVVLLFCVIAKVFSLLVAVCISVVLAGLLIRHLAESKTYWVKRGIPGPKPSIFTGNTIDYEDGLHKLDEKWIAEYGNTYGMFLMSSPELVSSNLDILRQVLVKNFDCFMDRTNLLNVDPSDQTSLLATSLVSLKGQHWFRVRSQVAPAFSTGKIRLMVPIFNECSKICTAIIDQYALDGRPAPIKDIITRLTLDMTAKCAFGYDFDVQHNPTSPFLEFARKFSEIDLRSPEVALIILFPNICAAFQRITGISILNHAANKFFLDVLERLFDDRKKGNQLMYNDFFQILLNSLVEDTHKKPNEDETEYKLPNTARGLSKGDILGQAFMFVLAGFETTPAALHLTVYMLAVHRDFQKRCREEIERVCGKKDDISYDMLSEMKYLEQCISETLRMYPPVVRTNRLCTKNVTVKGIEMKEGCVFTIPIRAIHYNEDFYPSPNDFDPERWSSSNRSNRDPLTYLPFGYGPRNCIGMRVAQMQMKMALAHILRTFEMRPGEKIELPLQIDSVGSMRTVEDLSVIFTKL</sequence>
<dbReference type="OrthoDB" id="2789670at2759"/>
<keyword evidence="12 16" id="KW-0472">Membrane</keyword>
<dbReference type="PRINTS" id="PR00385">
    <property type="entry name" value="P450"/>
</dbReference>
<evidence type="ECO:0000256" key="8">
    <source>
        <dbReference type="ARBA" id="ARBA00022848"/>
    </source>
</evidence>
<dbReference type="PANTHER" id="PTHR24302">
    <property type="entry name" value="CYTOCHROME P450 FAMILY 3"/>
    <property type="match status" value="1"/>
</dbReference>
<evidence type="ECO:0000256" key="2">
    <source>
        <dbReference type="ARBA" id="ARBA00004174"/>
    </source>
</evidence>
<keyword evidence="8" id="KW-0492">Microsome</keyword>
<keyword evidence="9 15" id="KW-0560">Oxidoreductase</keyword>
<evidence type="ECO:0000256" key="1">
    <source>
        <dbReference type="ARBA" id="ARBA00001971"/>
    </source>
</evidence>
<keyword evidence="6 14" id="KW-0479">Metal-binding</keyword>
<keyword evidence="11 15" id="KW-0503">Monooxygenase</keyword>
<dbReference type="InterPro" id="IPR001128">
    <property type="entry name" value="Cyt_P450"/>
</dbReference>
<dbReference type="CDD" id="cd11055">
    <property type="entry name" value="CYP3A-like"/>
    <property type="match status" value="1"/>
</dbReference>
<dbReference type="PRINTS" id="PR00463">
    <property type="entry name" value="EP450I"/>
</dbReference>
<accession>A0A7I4YNW5</accession>
<dbReference type="InterPro" id="IPR017972">
    <property type="entry name" value="Cyt_P450_CS"/>
</dbReference>
<evidence type="ECO:0000256" key="16">
    <source>
        <dbReference type="SAM" id="Phobius"/>
    </source>
</evidence>
<dbReference type="SUPFAM" id="SSF48264">
    <property type="entry name" value="Cytochrome P450"/>
    <property type="match status" value="1"/>
</dbReference>
<keyword evidence="17" id="KW-1185">Reference proteome</keyword>
<evidence type="ECO:0000313" key="18">
    <source>
        <dbReference type="WBParaSite" id="HCON_00117780-00001"/>
    </source>
</evidence>
<dbReference type="InterPro" id="IPR002401">
    <property type="entry name" value="Cyt_P450_E_grp-I"/>
</dbReference>
<dbReference type="AlphaFoldDB" id="A0A7I4YNW5"/>
<dbReference type="GO" id="GO:0005789">
    <property type="term" value="C:endoplasmic reticulum membrane"/>
    <property type="evidence" value="ECO:0007669"/>
    <property type="project" value="UniProtKB-SubCell"/>
</dbReference>
<protein>
    <submittedName>
        <fullName evidence="18">Cytochrome P450 domain containing protein</fullName>
    </submittedName>
</protein>
<evidence type="ECO:0000256" key="6">
    <source>
        <dbReference type="ARBA" id="ARBA00022723"/>
    </source>
</evidence>
<evidence type="ECO:0000256" key="3">
    <source>
        <dbReference type="ARBA" id="ARBA00004406"/>
    </source>
</evidence>
<reference evidence="18" key="1">
    <citation type="submission" date="2020-12" db="UniProtKB">
        <authorList>
            <consortium name="WormBaseParasite"/>
        </authorList>
    </citation>
    <scope>IDENTIFICATION</scope>
    <source>
        <strain evidence="18">MHco3</strain>
    </source>
</reference>
<evidence type="ECO:0000256" key="10">
    <source>
        <dbReference type="ARBA" id="ARBA00023004"/>
    </source>
</evidence>
<dbReference type="GO" id="GO:0020037">
    <property type="term" value="F:heme binding"/>
    <property type="evidence" value="ECO:0007669"/>
    <property type="project" value="InterPro"/>
</dbReference>
<dbReference type="GO" id="GO:0016705">
    <property type="term" value="F:oxidoreductase activity, acting on paired donors, with incorporation or reduction of molecular oxygen"/>
    <property type="evidence" value="ECO:0007669"/>
    <property type="project" value="InterPro"/>
</dbReference>
<keyword evidence="5 14" id="KW-0349">Heme</keyword>
<keyword evidence="7" id="KW-0256">Endoplasmic reticulum</keyword>
<name>A0A7I4YNW5_HAECO</name>
<evidence type="ECO:0000256" key="5">
    <source>
        <dbReference type="ARBA" id="ARBA00022617"/>
    </source>
</evidence>
<dbReference type="PROSITE" id="PS00086">
    <property type="entry name" value="CYTOCHROME_P450"/>
    <property type="match status" value="1"/>
</dbReference>
<feature type="binding site" description="axial binding residue" evidence="14">
    <location>
        <position position="487"/>
    </location>
    <ligand>
        <name>heme</name>
        <dbReference type="ChEBI" id="CHEBI:30413"/>
    </ligand>
    <ligandPart>
        <name>Fe</name>
        <dbReference type="ChEBI" id="CHEBI:18248"/>
    </ligandPart>
</feature>
<dbReference type="Proteomes" id="UP000025227">
    <property type="component" value="Unplaced"/>
</dbReference>
<keyword evidence="10 14" id="KW-0408">Iron</keyword>
<evidence type="ECO:0000313" key="17">
    <source>
        <dbReference type="Proteomes" id="UP000025227"/>
    </source>
</evidence>
<evidence type="ECO:0000256" key="9">
    <source>
        <dbReference type="ARBA" id="ARBA00023002"/>
    </source>
</evidence>
<comment type="cofactor">
    <cofactor evidence="1 14">
        <name>heme</name>
        <dbReference type="ChEBI" id="CHEBI:30413"/>
    </cofactor>
</comment>
<evidence type="ECO:0000256" key="14">
    <source>
        <dbReference type="PIRSR" id="PIRSR602401-1"/>
    </source>
</evidence>
<comment type="similarity">
    <text evidence="4 15">Belongs to the cytochrome P450 family.</text>
</comment>
<keyword evidence="16" id="KW-1133">Transmembrane helix</keyword>
<dbReference type="GO" id="GO:0008395">
    <property type="term" value="F:steroid hydroxylase activity"/>
    <property type="evidence" value="ECO:0007669"/>
    <property type="project" value="TreeGrafter"/>
</dbReference>
<evidence type="ECO:0000256" key="11">
    <source>
        <dbReference type="ARBA" id="ARBA00023033"/>
    </source>
</evidence>
<dbReference type="WBParaSite" id="HCON_00117780-00001">
    <property type="protein sequence ID" value="HCON_00117780-00001"/>
    <property type="gene ID" value="HCON_00117780"/>
</dbReference>
<dbReference type="InterPro" id="IPR050705">
    <property type="entry name" value="Cytochrome_P450_3A"/>
</dbReference>
<dbReference type="InterPro" id="IPR036396">
    <property type="entry name" value="Cyt_P450_sf"/>
</dbReference>
<dbReference type="PANTHER" id="PTHR24302:SF15">
    <property type="entry name" value="FATTY-ACID PEROXYGENASE"/>
    <property type="match status" value="1"/>
</dbReference>
<dbReference type="OMA" id="QMQMKMA"/>
<comment type="function">
    <text evidence="13">Cytochromes P450 are a group of heme-thiolate monooxygenases. They oxidize a variety of structurally unrelated compounds, including steroids, fatty acids, and xenobiotics.</text>
</comment>
<feature type="transmembrane region" description="Helical" evidence="16">
    <location>
        <begin position="20"/>
        <end position="49"/>
    </location>
</feature>
<evidence type="ECO:0000256" key="15">
    <source>
        <dbReference type="RuleBase" id="RU000461"/>
    </source>
</evidence>